<dbReference type="EMBL" id="HBEK01014785">
    <property type="protein sequence ID" value="CAD8398020.1"/>
    <property type="molecule type" value="Transcribed_RNA"/>
</dbReference>
<proteinExistence type="predicted"/>
<name>A0A6T6MHJ1_9RHOD</name>
<evidence type="ECO:0000313" key="2">
    <source>
        <dbReference type="EMBL" id="CAD8398020.1"/>
    </source>
</evidence>
<evidence type="ECO:0000256" key="1">
    <source>
        <dbReference type="SAM" id="MobiDB-lite"/>
    </source>
</evidence>
<protein>
    <submittedName>
        <fullName evidence="3">Uncharacterized protein</fullName>
    </submittedName>
</protein>
<accession>A0A6T6MHJ1</accession>
<dbReference type="AlphaFoldDB" id="A0A6T6MHJ1"/>
<feature type="region of interest" description="Disordered" evidence="1">
    <location>
        <begin position="81"/>
        <end position="102"/>
    </location>
</feature>
<reference evidence="3" key="1">
    <citation type="submission" date="2021-01" db="EMBL/GenBank/DDBJ databases">
        <authorList>
            <person name="Corre E."/>
            <person name="Pelletier E."/>
            <person name="Niang G."/>
            <person name="Scheremetjew M."/>
            <person name="Finn R."/>
            <person name="Kale V."/>
            <person name="Holt S."/>
            <person name="Cochrane G."/>
            <person name="Meng A."/>
            <person name="Brown T."/>
            <person name="Cohen L."/>
        </authorList>
    </citation>
    <scope>NUCLEOTIDE SEQUENCE</scope>
    <source>
        <strain evidence="3">UTEX LB 2760</strain>
    </source>
</reference>
<dbReference type="EMBL" id="HBEK01014786">
    <property type="protein sequence ID" value="CAD8398021.1"/>
    <property type="molecule type" value="Transcribed_RNA"/>
</dbReference>
<sequence length="102" mass="11504">MCRRSWSLQRGRLRSTFRSKALQEAKTQSNNVGVWDTGDFGLSHSFDTGIEIGRDLQAYGIHQPFEPVNEGLADSRTMLPAHEQTPSGRLLDWGELKMSPRS</sequence>
<gene>
    <name evidence="2" type="ORF">RMAR0315_LOCUS8010</name>
    <name evidence="3" type="ORF">RMAR0315_LOCUS8011</name>
</gene>
<organism evidence="3">
    <name type="scientific">Rhodosorus marinus</name>
    <dbReference type="NCBI Taxonomy" id="101924"/>
    <lineage>
        <taxon>Eukaryota</taxon>
        <taxon>Rhodophyta</taxon>
        <taxon>Stylonematophyceae</taxon>
        <taxon>Stylonematales</taxon>
        <taxon>Stylonemataceae</taxon>
        <taxon>Rhodosorus</taxon>
    </lineage>
</organism>
<evidence type="ECO:0000313" key="3">
    <source>
        <dbReference type="EMBL" id="CAD8398021.1"/>
    </source>
</evidence>